<reference evidence="2" key="1">
    <citation type="journal article" date="2018" name="DNA Res.">
        <title>Multiple hybrid de novo genome assembly of finger millet, an orphan allotetraploid crop.</title>
        <authorList>
            <person name="Hatakeyama M."/>
            <person name="Aluri S."/>
            <person name="Balachadran M.T."/>
            <person name="Sivarajan S.R."/>
            <person name="Patrignani A."/>
            <person name="Gruter S."/>
            <person name="Poveda L."/>
            <person name="Shimizu-Inatsugi R."/>
            <person name="Baeten J."/>
            <person name="Francoijs K.J."/>
            <person name="Nataraja K.N."/>
            <person name="Reddy Y.A.N."/>
            <person name="Phadnis S."/>
            <person name="Ravikumar R.L."/>
            <person name="Schlapbach R."/>
            <person name="Sreeman S.M."/>
            <person name="Shimizu K.K."/>
        </authorList>
    </citation>
    <scope>NUCLEOTIDE SEQUENCE</scope>
</reference>
<sequence>MPRLTVHASLDGLLVVSFLHTWYVCNPATRQWAPLPDLSYCDVVGFYEHVSSREYRVMYQIGKDDEHVSTYYYVLTVGTRLSRIIGCPISPEADEDMGLDIGLDPARFSPPVQLRRNLHWPPQESAKDTTYWCSIQSPSCFHWMSPPVRDKDMRLLEIEGKLALSVSRMNKATLELWRLEDYQNEIWVQMFRIQLAVAQMTELHREDWYPAVVSPEGDVLIECPYRVLHCDRNGNLLQKFRLPDEAASARHALRESLLQHAIFLAPKWHGTAVRPNPTITQAATTEGDTPRVTVNPEFNHWYHQDQLVLTTILSSVTEEVLGQTVSLTTARDVWRHREKMYASTSKAQIMQIRMQLAMIQKGDLSIAAYFNKVKGLTDILASVGKKLEDEELIAYMLCGLGSEYDPLVTSIMTRVDTINPGDLYAHMITFDTRIEHNTTNHQMQAPRLMQLKQKWRQNQMQFKMNKQCKLKSKQMKLNLFNIKYRPNSETI</sequence>
<keyword evidence="3" id="KW-1185">Reference proteome</keyword>
<dbReference type="PANTHER" id="PTHR47481:SF31">
    <property type="entry name" value="OS01G0873500 PROTEIN"/>
    <property type="match status" value="1"/>
</dbReference>
<keyword evidence="1" id="KW-0732">Signal</keyword>
<dbReference type="AlphaFoldDB" id="A0AAV5F8G3"/>
<gene>
    <name evidence="2" type="primary">gb19586</name>
    <name evidence="2" type="ORF">PR202_gb19586</name>
</gene>
<evidence type="ECO:0000313" key="3">
    <source>
        <dbReference type="Proteomes" id="UP001054889"/>
    </source>
</evidence>
<evidence type="ECO:0000313" key="2">
    <source>
        <dbReference type="EMBL" id="GJN31220.1"/>
    </source>
</evidence>
<reference evidence="2" key="2">
    <citation type="submission" date="2021-12" db="EMBL/GenBank/DDBJ databases">
        <title>Resequencing data analysis of finger millet.</title>
        <authorList>
            <person name="Hatakeyama M."/>
            <person name="Aluri S."/>
            <person name="Balachadran M.T."/>
            <person name="Sivarajan S.R."/>
            <person name="Poveda L."/>
            <person name="Shimizu-Inatsugi R."/>
            <person name="Schlapbach R."/>
            <person name="Sreeman S.M."/>
            <person name="Shimizu K.K."/>
        </authorList>
    </citation>
    <scope>NUCLEOTIDE SEQUENCE</scope>
</reference>
<feature type="chain" id="PRO_5043943870" description="F-box associated domain-containing protein" evidence="1">
    <location>
        <begin position="28"/>
        <end position="491"/>
    </location>
</feature>
<evidence type="ECO:0000256" key="1">
    <source>
        <dbReference type="SAM" id="SignalP"/>
    </source>
</evidence>
<accession>A0AAV5F8G3</accession>
<comment type="caution">
    <text evidence="2">The sequence shown here is derived from an EMBL/GenBank/DDBJ whole genome shotgun (WGS) entry which is preliminary data.</text>
</comment>
<dbReference type="Pfam" id="PF14223">
    <property type="entry name" value="Retrotran_gag_2"/>
    <property type="match status" value="1"/>
</dbReference>
<dbReference type="PANTHER" id="PTHR47481">
    <property type="match status" value="1"/>
</dbReference>
<feature type="signal peptide" evidence="1">
    <location>
        <begin position="1"/>
        <end position="27"/>
    </location>
</feature>
<protein>
    <recommendedName>
        <fullName evidence="4">F-box associated domain-containing protein</fullName>
    </recommendedName>
</protein>
<proteinExistence type="predicted"/>
<organism evidence="2 3">
    <name type="scientific">Eleusine coracana subsp. coracana</name>
    <dbReference type="NCBI Taxonomy" id="191504"/>
    <lineage>
        <taxon>Eukaryota</taxon>
        <taxon>Viridiplantae</taxon>
        <taxon>Streptophyta</taxon>
        <taxon>Embryophyta</taxon>
        <taxon>Tracheophyta</taxon>
        <taxon>Spermatophyta</taxon>
        <taxon>Magnoliopsida</taxon>
        <taxon>Liliopsida</taxon>
        <taxon>Poales</taxon>
        <taxon>Poaceae</taxon>
        <taxon>PACMAD clade</taxon>
        <taxon>Chloridoideae</taxon>
        <taxon>Cynodonteae</taxon>
        <taxon>Eleusininae</taxon>
        <taxon>Eleusine</taxon>
    </lineage>
</organism>
<evidence type="ECO:0008006" key="4">
    <source>
        <dbReference type="Google" id="ProtNLM"/>
    </source>
</evidence>
<dbReference type="Proteomes" id="UP001054889">
    <property type="component" value="Unassembled WGS sequence"/>
</dbReference>
<dbReference type="EMBL" id="BQKI01000082">
    <property type="protein sequence ID" value="GJN31220.1"/>
    <property type="molecule type" value="Genomic_DNA"/>
</dbReference>
<name>A0AAV5F8G3_ELECO</name>